<evidence type="ECO:0000313" key="2">
    <source>
        <dbReference type="Proteomes" id="UP001166585"/>
    </source>
</evidence>
<dbReference type="Proteomes" id="UP001166585">
    <property type="component" value="Unassembled WGS sequence"/>
</dbReference>
<protein>
    <recommendedName>
        <fullName evidence="3">Antitoxin</fullName>
    </recommendedName>
</protein>
<comment type="caution">
    <text evidence="1">The sequence shown here is derived from an EMBL/GenBank/DDBJ whole genome shotgun (WGS) entry which is preliminary data.</text>
</comment>
<dbReference type="RefSeq" id="WP_213756270.1">
    <property type="nucleotide sequence ID" value="NZ_JAHCQH010000018.1"/>
</dbReference>
<name>A0ABS5R9L5_9HYPH</name>
<organism evidence="1 2">
    <name type="scientific">Ancylobacter radicis</name>
    <dbReference type="NCBI Taxonomy" id="2836179"/>
    <lineage>
        <taxon>Bacteria</taxon>
        <taxon>Pseudomonadati</taxon>
        <taxon>Pseudomonadota</taxon>
        <taxon>Alphaproteobacteria</taxon>
        <taxon>Hyphomicrobiales</taxon>
        <taxon>Xanthobacteraceae</taxon>
        <taxon>Ancylobacter</taxon>
    </lineage>
</organism>
<keyword evidence="2" id="KW-1185">Reference proteome</keyword>
<sequence>MNRIVREHYPVEKLPEDLREGLPAGRKVTVTLEEEGVDEEGLSERLAAILANPRPMTIDQARALAGNRSTSTEEAVTRIRSLRDEWDQ</sequence>
<gene>
    <name evidence="1" type="ORF">KIP89_14645</name>
</gene>
<dbReference type="EMBL" id="JAHCQH010000018">
    <property type="protein sequence ID" value="MBS9478350.1"/>
    <property type="molecule type" value="Genomic_DNA"/>
</dbReference>
<evidence type="ECO:0000313" key="1">
    <source>
        <dbReference type="EMBL" id="MBS9478350.1"/>
    </source>
</evidence>
<accession>A0ABS5R9L5</accession>
<reference evidence="1" key="1">
    <citation type="submission" date="2021-05" db="EMBL/GenBank/DDBJ databases">
        <authorList>
            <person name="Sun Q."/>
            <person name="Inoue M."/>
        </authorList>
    </citation>
    <scope>NUCLEOTIDE SEQUENCE</scope>
    <source>
        <strain evidence="1">VKM B-3255</strain>
    </source>
</reference>
<evidence type="ECO:0008006" key="3">
    <source>
        <dbReference type="Google" id="ProtNLM"/>
    </source>
</evidence>
<proteinExistence type="predicted"/>